<proteinExistence type="predicted"/>
<feature type="compositionally biased region" description="Basic and acidic residues" evidence="3">
    <location>
        <begin position="412"/>
        <end position="423"/>
    </location>
</feature>
<evidence type="ECO:0000313" key="4">
    <source>
        <dbReference type="EMBL" id="KAA8651711.1"/>
    </source>
</evidence>
<feature type="compositionally biased region" description="Polar residues" evidence="3">
    <location>
        <begin position="221"/>
        <end position="231"/>
    </location>
</feature>
<dbReference type="EMBL" id="QUQM01000002">
    <property type="protein sequence ID" value="KAA8651711.1"/>
    <property type="molecule type" value="Genomic_DNA"/>
</dbReference>
<dbReference type="InterPro" id="IPR001370">
    <property type="entry name" value="BIR_rpt"/>
</dbReference>
<feature type="compositionally biased region" description="Acidic residues" evidence="3">
    <location>
        <begin position="269"/>
        <end position="280"/>
    </location>
</feature>
<dbReference type="PROSITE" id="PS50143">
    <property type="entry name" value="BIR_REPEAT_2"/>
    <property type="match status" value="2"/>
</dbReference>
<feature type="compositionally biased region" description="Basic residues" evidence="3">
    <location>
        <begin position="424"/>
        <end position="434"/>
    </location>
</feature>
<reference evidence="4 5" key="1">
    <citation type="submission" date="2019-08" db="EMBL/GenBank/DDBJ databases">
        <title>The genome sequence of a newly discovered highly antifungal drug resistant Aspergillus species, Aspergillus tanneri NIH 1004.</title>
        <authorList>
            <person name="Mounaud S."/>
            <person name="Singh I."/>
            <person name="Joardar V."/>
            <person name="Pakala S."/>
            <person name="Pakala S."/>
            <person name="Venepally P."/>
            <person name="Chung J.K."/>
            <person name="Losada L."/>
            <person name="Nierman W.C."/>
        </authorList>
    </citation>
    <scope>NUCLEOTIDE SEQUENCE [LARGE SCALE GENOMIC DNA]</scope>
    <source>
        <strain evidence="4 5">NIH1004</strain>
    </source>
</reference>
<organism evidence="4 5">
    <name type="scientific">Aspergillus tanneri</name>
    <dbReference type="NCBI Taxonomy" id="1220188"/>
    <lineage>
        <taxon>Eukaryota</taxon>
        <taxon>Fungi</taxon>
        <taxon>Dikarya</taxon>
        <taxon>Ascomycota</taxon>
        <taxon>Pezizomycotina</taxon>
        <taxon>Eurotiomycetes</taxon>
        <taxon>Eurotiomycetidae</taxon>
        <taxon>Eurotiales</taxon>
        <taxon>Aspergillaceae</taxon>
        <taxon>Aspergillus</taxon>
        <taxon>Aspergillus subgen. Circumdati</taxon>
    </lineage>
</organism>
<evidence type="ECO:0000313" key="5">
    <source>
        <dbReference type="Proteomes" id="UP000324241"/>
    </source>
</evidence>
<feature type="compositionally biased region" description="Basic residues" evidence="3">
    <location>
        <begin position="363"/>
        <end position="374"/>
    </location>
</feature>
<feature type="region of interest" description="Disordered" evidence="3">
    <location>
        <begin position="197"/>
        <end position="709"/>
    </location>
</feature>
<dbReference type="RefSeq" id="XP_033431072.1">
    <property type="nucleotide sequence ID" value="XM_033565315.1"/>
</dbReference>
<feature type="compositionally biased region" description="Low complexity" evidence="3">
    <location>
        <begin position="377"/>
        <end position="388"/>
    </location>
</feature>
<feature type="compositionally biased region" description="Basic and acidic residues" evidence="3">
    <location>
        <begin position="490"/>
        <end position="518"/>
    </location>
</feature>
<feature type="compositionally biased region" description="Basic residues" evidence="3">
    <location>
        <begin position="251"/>
        <end position="264"/>
    </location>
</feature>
<dbReference type="Gene3D" id="1.10.1170.10">
    <property type="entry name" value="Inhibitor Of Apoptosis Protein (2mihbC-IAP-1), Chain A"/>
    <property type="match status" value="2"/>
</dbReference>
<keyword evidence="2" id="KW-0862">Zinc</keyword>
<dbReference type="SUPFAM" id="SSF57924">
    <property type="entry name" value="Inhibitor of apoptosis (IAP) repeat"/>
    <property type="match status" value="2"/>
</dbReference>
<evidence type="ECO:0000256" key="3">
    <source>
        <dbReference type="SAM" id="MobiDB-lite"/>
    </source>
</evidence>
<gene>
    <name evidence="4" type="ORF">ATNIH1004_000607</name>
</gene>
<evidence type="ECO:0000256" key="1">
    <source>
        <dbReference type="ARBA" id="ARBA00022723"/>
    </source>
</evidence>
<protein>
    <submittedName>
        <fullName evidence="4">Uncharacterized protein</fullName>
    </submittedName>
</protein>
<feature type="compositionally biased region" description="Low complexity" evidence="3">
    <location>
        <begin position="646"/>
        <end position="661"/>
    </location>
</feature>
<dbReference type="CDD" id="cd00022">
    <property type="entry name" value="BIR"/>
    <property type="match status" value="2"/>
</dbReference>
<dbReference type="InterPro" id="IPR051190">
    <property type="entry name" value="Baculoviral_IAP"/>
</dbReference>
<dbReference type="GO" id="GO:0046872">
    <property type="term" value="F:metal ion binding"/>
    <property type="evidence" value="ECO:0007669"/>
    <property type="project" value="UniProtKB-KW"/>
</dbReference>
<dbReference type="VEuPathDB" id="FungiDB:EYZ11_000024"/>
<sequence length="800" mass="88623">MTQEMETFGARLASFDRVLLPEKRRGSSAKTVKPITWPHRRPSPAELAHAGFFYNPYETNPDNTTCFLCRRALDGWEEEDSPIAEHLKHSPDCGWAVMMDIQQHSSNPAEIEDPTSDVIRQARLATFGELWPHDGKRGWVCQSEKMVDGGWYFCPTEDSNDLASCAYCKLSLDGWEPKDDPFDEHYRRSSDCSFFVFAQPPGKKTKGSRSKKPRGSKASRLSTQSTVSETPVSDIDQIDQSEVSQSTTKSKGTKKSKAKAKTRAKKEEVEEVGAEMDVDAMEYTQPKRTTRGKKRASGEVATDKDEAAAVNTQETEHSEAPTKKKAKNSRESIQNNNNQNDVVIVDTHQDEIPQEEESSRGRGATKKKTSKGRKASTESSAAKTTSKSRVPQDSELDAGIEAGLEADLVGLDLEKSNDEEVQKPAKKAKSKKKKETPESSVAVAHQPEAMHPSQEPETAMPPVTKVSQTMSTEEPVKRQRSGGSKSSEQITRRSADPNGESETKEGKGNDAESVRHESFVSVEIRNVIPENPPAKPDDKGTKQKKKNSAEKGKKPKKTEKHATEPVGSEGMHIERQNEMQEMQEQEPSPEATSCRSSRVPPKTAERYSDIPEEKQFARSIAESRDSDTHVAVEDTTKDDNDPVSPLPSASKSTPSLSPQSSDAENRPPSMRVSAPRPILTSPSKQPVIRVPLAPSTPSPSKRDPNIEALNTSYPWRPVDIDKILLAGNIDKENVDIASPLVSMKGDLTSPEKKMSVEQWIMWNAKNGEERLKRECERLVGQFEREGARAMHVLEGIECVD</sequence>
<dbReference type="SMART" id="SM00238">
    <property type="entry name" value="BIR"/>
    <property type="match status" value="2"/>
</dbReference>
<keyword evidence="1" id="KW-0479">Metal-binding</keyword>
<dbReference type="PANTHER" id="PTHR46771:SF5">
    <property type="entry name" value="DETERIN"/>
    <property type="match status" value="1"/>
</dbReference>
<dbReference type="Proteomes" id="UP000324241">
    <property type="component" value="Unassembled WGS sequence"/>
</dbReference>
<name>A0A5M9MX75_9EURO</name>
<dbReference type="PANTHER" id="PTHR46771">
    <property type="entry name" value="DETERIN"/>
    <property type="match status" value="1"/>
</dbReference>
<dbReference type="GeneID" id="54323309"/>
<feature type="compositionally biased region" description="Basic and acidic residues" evidence="3">
    <location>
        <begin position="535"/>
        <end position="552"/>
    </location>
</feature>
<dbReference type="Pfam" id="PF00653">
    <property type="entry name" value="BIR"/>
    <property type="match status" value="2"/>
</dbReference>
<dbReference type="OrthoDB" id="2196114at2759"/>
<evidence type="ECO:0000256" key="2">
    <source>
        <dbReference type="ARBA" id="ARBA00022833"/>
    </source>
</evidence>
<feature type="compositionally biased region" description="Low complexity" evidence="3">
    <location>
        <begin position="333"/>
        <end position="346"/>
    </location>
</feature>
<accession>A0A5M9MX75</accession>
<feature type="compositionally biased region" description="Basic residues" evidence="3">
    <location>
        <begin position="203"/>
        <end position="217"/>
    </location>
</feature>
<feature type="compositionally biased region" description="Basic and acidic residues" evidence="3">
    <location>
        <begin position="603"/>
        <end position="640"/>
    </location>
</feature>
<dbReference type="AlphaFoldDB" id="A0A5M9MX75"/>
<comment type="caution">
    <text evidence="4">The sequence shown here is derived from an EMBL/GenBank/DDBJ whole genome shotgun (WGS) entry which is preliminary data.</text>
</comment>